<dbReference type="GO" id="GO:0005524">
    <property type="term" value="F:ATP binding"/>
    <property type="evidence" value="ECO:0007669"/>
    <property type="project" value="UniProtKB-KW"/>
</dbReference>
<dbReference type="Gene3D" id="3.40.1190.20">
    <property type="match status" value="1"/>
</dbReference>
<keyword evidence="2 6" id="KW-0808">Transferase</keyword>
<dbReference type="PANTHER" id="PTHR46566:SF2">
    <property type="entry name" value="ATP-DEPENDENT 6-PHOSPHOFRUCTOKINASE ISOZYME 2"/>
    <property type="match status" value="1"/>
</dbReference>
<keyword evidence="5" id="KW-0067">ATP-binding</keyword>
<dbReference type="AlphaFoldDB" id="A0A1G5UY44"/>
<reference evidence="8 9" key="1">
    <citation type="submission" date="2016-10" db="EMBL/GenBank/DDBJ databases">
        <authorList>
            <person name="de Groot N.N."/>
        </authorList>
    </citation>
    <scope>NUCLEOTIDE SEQUENCE [LARGE SCALE GENOMIC DNA]</scope>
    <source>
        <strain evidence="8 9">CGMCC 1.12097</strain>
    </source>
</reference>
<evidence type="ECO:0000313" key="9">
    <source>
        <dbReference type="Proteomes" id="UP000198588"/>
    </source>
</evidence>
<keyword evidence="3" id="KW-0547">Nucleotide-binding</keyword>
<dbReference type="InterPro" id="IPR002173">
    <property type="entry name" value="Carboh/pur_kinase_PfkB_CS"/>
</dbReference>
<dbReference type="STRING" id="1165689.SAMN02927914_00047"/>
<evidence type="ECO:0000313" key="8">
    <source>
        <dbReference type="EMBL" id="SDA38571.1"/>
    </source>
</evidence>
<evidence type="ECO:0000259" key="7">
    <source>
        <dbReference type="Pfam" id="PF00294"/>
    </source>
</evidence>
<dbReference type="NCBIfam" id="TIGR03168">
    <property type="entry name" value="1-PFK"/>
    <property type="match status" value="1"/>
</dbReference>
<dbReference type="PROSITE" id="PS00583">
    <property type="entry name" value="PFKB_KINASES_1"/>
    <property type="match status" value="1"/>
</dbReference>
<dbReference type="SUPFAM" id="SSF53613">
    <property type="entry name" value="Ribokinase-like"/>
    <property type="match status" value="1"/>
</dbReference>
<keyword evidence="4 8" id="KW-0418">Kinase</keyword>
<dbReference type="InterPro" id="IPR011611">
    <property type="entry name" value="PfkB_dom"/>
</dbReference>
<dbReference type="FunFam" id="3.40.1190.20:FF:000001">
    <property type="entry name" value="Phosphofructokinase"/>
    <property type="match status" value="1"/>
</dbReference>
<sequence>MWKIAEQLVTRILTITLNPALDVSSETETVRPTRKVRTTDTRFDPGGGGINVARVITALGGEAEAYFLAGGETGSLLARLLQKEGVLGHLVPIRGDTRISFMVRERSTGLEYRFVPEGPSVRPGELKPCLDIIASHAGQYVVASGSLPKDTASDIYGRMAKLAAARGAKFVLDSSGTGLGTTLKHSRVFLVKPSLGELEQFVGHKLDEMGVRQAASDIVASGAAELVAVTMGADGALLASAQGVLRVPAIHVRARSTVGAGDSFLGAMIWALSEGKAPEEALRLGVAAGAAAIMRPGFQLCRRQDVFDLSAAASSQ</sequence>
<dbReference type="InterPro" id="IPR017583">
    <property type="entry name" value="Tagatose/fructose_Pkinase"/>
</dbReference>
<dbReference type="PANTHER" id="PTHR46566">
    <property type="entry name" value="1-PHOSPHOFRUCTOKINASE-RELATED"/>
    <property type="match status" value="1"/>
</dbReference>
<comment type="similarity">
    <text evidence="1 6">Belongs to the carbohydrate kinase PfkB family.</text>
</comment>
<dbReference type="CDD" id="cd01164">
    <property type="entry name" value="FruK_PfkB_like"/>
    <property type="match status" value="1"/>
</dbReference>
<evidence type="ECO:0000256" key="2">
    <source>
        <dbReference type="ARBA" id="ARBA00022679"/>
    </source>
</evidence>
<evidence type="ECO:0000256" key="4">
    <source>
        <dbReference type="ARBA" id="ARBA00022777"/>
    </source>
</evidence>
<dbReference type="GO" id="GO:0003872">
    <property type="term" value="F:6-phosphofructokinase activity"/>
    <property type="evidence" value="ECO:0007669"/>
    <property type="project" value="TreeGrafter"/>
</dbReference>
<evidence type="ECO:0000256" key="1">
    <source>
        <dbReference type="ARBA" id="ARBA00010688"/>
    </source>
</evidence>
<evidence type="ECO:0000256" key="6">
    <source>
        <dbReference type="PIRNR" id="PIRNR000535"/>
    </source>
</evidence>
<evidence type="ECO:0000256" key="5">
    <source>
        <dbReference type="ARBA" id="ARBA00022840"/>
    </source>
</evidence>
<dbReference type="PIRSF" id="PIRSF000535">
    <property type="entry name" value="1PFK/6PFK/LacC"/>
    <property type="match status" value="1"/>
</dbReference>
<dbReference type="PROSITE" id="PS00584">
    <property type="entry name" value="PFKB_KINASES_2"/>
    <property type="match status" value="1"/>
</dbReference>
<protein>
    <recommendedName>
        <fullName evidence="6">Phosphofructokinase</fullName>
    </recommendedName>
</protein>
<dbReference type="EMBL" id="FMXM01000002">
    <property type="protein sequence ID" value="SDA38571.1"/>
    <property type="molecule type" value="Genomic_DNA"/>
</dbReference>
<name>A0A1G5UY44_9HYPH</name>
<evidence type="ECO:0000256" key="3">
    <source>
        <dbReference type="ARBA" id="ARBA00022741"/>
    </source>
</evidence>
<dbReference type="Proteomes" id="UP000198588">
    <property type="component" value="Unassembled WGS sequence"/>
</dbReference>
<accession>A0A1G5UY44</accession>
<dbReference type="Pfam" id="PF00294">
    <property type="entry name" value="PfkB"/>
    <property type="match status" value="1"/>
</dbReference>
<dbReference type="GO" id="GO:0005829">
    <property type="term" value="C:cytosol"/>
    <property type="evidence" value="ECO:0007669"/>
    <property type="project" value="TreeGrafter"/>
</dbReference>
<organism evidence="8 9">
    <name type="scientific">Mesorhizobium qingshengii</name>
    <dbReference type="NCBI Taxonomy" id="1165689"/>
    <lineage>
        <taxon>Bacteria</taxon>
        <taxon>Pseudomonadati</taxon>
        <taxon>Pseudomonadota</taxon>
        <taxon>Alphaproteobacteria</taxon>
        <taxon>Hyphomicrobiales</taxon>
        <taxon>Phyllobacteriaceae</taxon>
        <taxon>Mesorhizobium</taxon>
    </lineage>
</organism>
<dbReference type="RefSeq" id="WP_244529472.1">
    <property type="nucleotide sequence ID" value="NZ_FMXM01000002.1"/>
</dbReference>
<gene>
    <name evidence="8" type="ORF">SAMN02927914_00047</name>
</gene>
<feature type="domain" description="Carbohydrate kinase PfkB" evidence="7">
    <location>
        <begin position="25"/>
        <end position="301"/>
    </location>
</feature>
<proteinExistence type="inferred from homology"/>
<dbReference type="InterPro" id="IPR029056">
    <property type="entry name" value="Ribokinase-like"/>
</dbReference>